<reference evidence="11" key="1">
    <citation type="journal article" date="2014" name="PLoS ONE">
        <title>The genome and linkage map of the northern pike (Esox lucius): conserved synteny revealed between the salmonid sister group and the Neoteleostei.</title>
        <authorList>
            <person name="Rondeau E.B."/>
            <person name="Minkley D.R."/>
            <person name="Leong J.S."/>
            <person name="Messmer A.M."/>
            <person name="Jantzen J.R."/>
            <person name="von Schalburg K.R."/>
            <person name="Lemon C."/>
            <person name="Bird N.H."/>
            <person name="Koop B.F."/>
        </authorList>
    </citation>
    <scope>NUCLEOTIDE SEQUENCE</scope>
</reference>
<name>A0A3P8XPB4_ESOLU</name>
<accession>A0A3P8XPB4</accession>
<dbReference type="FunFam" id="1.10.10.10:FF:000122">
    <property type="entry name" value="Forkhead box protein N1"/>
    <property type="match status" value="1"/>
</dbReference>
<dbReference type="Bgee" id="ENSELUG00000007259">
    <property type="expression patterns" value="Expressed in nose and 3 other cell types or tissues"/>
</dbReference>
<keyword evidence="3" id="KW-0805">Transcription regulation</keyword>
<feature type="domain" description="Fork-head" evidence="9">
    <location>
        <begin position="262"/>
        <end position="358"/>
    </location>
</feature>
<dbReference type="SUPFAM" id="SSF46785">
    <property type="entry name" value="Winged helix' DNA-binding domain"/>
    <property type="match status" value="1"/>
</dbReference>
<dbReference type="FunCoup" id="A0A3P8XPB4">
    <property type="interactions" value="1073"/>
</dbReference>
<evidence type="ECO:0000256" key="4">
    <source>
        <dbReference type="ARBA" id="ARBA00023125"/>
    </source>
</evidence>
<dbReference type="GO" id="GO:0002250">
    <property type="term" value="P:adaptive immune response"/>
    <property type="evidence" value="ECO:0007669"/>
    <property type="project" value="Ensembl"/>
</dbReference>
<protein>
    <recommendedName>
        <fullName evidence="9">Fork-head domain-containing protein</fullName>
    </recommendedName>
</protein>
<reference evidence="10" key="3">
    <citation type="submission" date="2025-08" db="UniProtKB">
        <authorList>
            <consortium name="Ensembl"/>
        </authorList>
    </citation>
    <scope>IDENTIFICATION</scope>
</reference>
<dbReference type="PRINTS" id="PR00053">
    <property type="entry name" value="FORKHEAD"/>
</dbReference>
<dbReference type="InterPro" id="IPR036390">
    <property type="entry name" value="WH_DNA-bd_sf"/>
</dbReference>
<evidence type="ECO:0000256" key="6">
    <source>
        <dbReference type="ARBA" id="ARBA00023242"/>
    </source>
</evidence>
<dbReference type="PROSITE" id="PS00658">
    <property type="entry name" value="FORK_HEAD_2"/>
    <property type="match status" value="1"/>
</dbReference>
<evidence type="ECO:0000256" key="5">
    <source>
        <dbReference type="ARBA" id="ARBA00023163"/>
    </source>
</evidence>
<feature type="DNA-binding region" description="Fork-head" evidence="7">
    <location>
        <begin position="262"/>
        <end position="358"/>
    </location>
</feature>
<dbReference type="GO" id="GO:0048538">
    <property type="term" value="P:thymus development"/>
    <property type="evidence" value="ECO:0007669"/>
    <property type="project" value="Ensembl"/>
</dbReference>
<reference evidence="10" key="2">
    <citation type="submission" date="2020-02" db="EMBL/GenBank/DDBJ databases">
        <title>Esox lucius (northern pike) genome, fEsoLuc1, primary haplotype.</title>
        <authorList>
            <person name="Myers G."/>
            <person name="Karagic N."/>
            <person name="Meyer A."/>
            <person name="Pippel M."/>
            <person name="Reichard M."/>
            <person name="Winkler S."/>
            <person name="Tracey A."/>
            <person name="Sims Y."/>
            <person name="Howe K."/>
            <person name="Rhie A."/>
            <person name="Formenti G."/>
            <person name="Durbin R."/>
            <person name="Fedrigo O."/>
            <person name="Jarvis E.D."/>
        </authorList>
    </citation>
    <scope>NUCLEOTIDE SEQUENCE [LARGE SCALE GENOMIC DNA]</scope>
</reference>
<dbReference type="PANTHER" id="PTHR46721:SF3">
    <property type="entry name" value="FORKHEAD BOX N1"/>
    <property type="match status" value="1"/>
</dbReference>
<keyword evidence="5" id="KW-0804">Transcription</keyword>
<dbReference type="PROSITE" id="PS50039">
    <property type="entry name" value="FORK_HEAD_3"/>
    <property type="match status" value="1"/>
</dbReference>
<gene>
    <name evidence="10" type="primary">FOXN1</name>
</gene>
<dbReference type="InterPro" id="IPR001766">
    <property type="entry name" value="Fork_head_dom"/>
</dbReference>
<evidence type="ECO:0000259" key="9">
    <source>
        <dbReference type="PROSITE" id="PS50039"/>
    </source>
</evidence>
<dbReference type="SMART" id="SM00339">
    <property type="entry name" value="FH"/>
    <property type="match status" value="1"/>
</dbReference>
<comment type="subcellular location">
    <subcellularLocation>
        <location evidence="1 7">Nucleus</location>
    </subcellularLocation>
</comment>
<evidence type="ECO:0000256" key="1">
    <source>
        <dbReference type="ARBA" id="ARBA00004123"/>
    </source>
</evidence>
<dbReference type="OMA" id="GLHTCEP"/>
<evidence type="ECO:0000256" key="3">
    <source>
        <dbReference type="ARBA" id="ARBA00023015"/>
    </source>
</evidence>
<dbReference type="STRING" id="8010.ENSELUP00000030138"/>
<evidence type="ECO:0000313" key="11">
    <source>
        <dbReference type="Proteomes" id="UP000265140"/>
    </source>
</evidence>
<dbReference type="Gene3D" id="1.10.10.10">
    <property type="entry name" value="Winged helix-like DNA-binding domain superfamily/Winged helix DNA-binding domain"/>
    <property type="match status" value="1"/>
</dbReference>
<dbReference type="GeneTree" id="ENSGT00940000158029"/>
<dbReference type="InterPro" id="IPR036388">
    <property type="entry name" value="WH-like_DNA-bd_sf"/>
</dbReference>
<dbReference type="InterPro" id="IPR030456">
    <property type="entry name" value="TF_fork_head_CS_2"/>
</dbReference>
<feature type="compositionally biased region" description="Low complexity" evidence="8">
    <location>
        <begin position="25"/>
        <end position="40"/>
    </location>
</feature>
<keyword evidence="6 7" id="KW-0539">Nucleus</keyword>
<dbReference type="GO" id="GO:0005634">
    <property type="term" value="C:nucleus"/>
    <property type="evidence" value="ECO:0007669"/>
    <property type="project" value="UniProtKB-SubCell"/>
</dbReference>
<sequence>MLATYIECLSDGDRCRPDPKDTVMSTDSPSSRFSPSINSSLTKAPTTQTSTLCNCEPPGIRRQPQCEESTSVLYTAAPQEGESATYRPRNAVAETGRRHSADGAPVSRDPDSTSGSGEADRFHPYRRQFSDGGVVTGGLAPGPPGSHPFICLQEEEAPDSFSTIHTPSSVEQTSWYPYNGSFPDSTLMQGPQHSYPEPPAAPEEPSCFLSQSNASYSPPTSRQQFPTDVYSTSGQSNRSQFALQGLSALPHQDCSLQALFPKPIYSYSILIFMALKNSKTGSLPVSEIYSFMTEHFPYFKTAPDGWKNSVRHNLSLNKCFEKVENKTGNSSRKGCLWALNPAKVEKMQEELHKWRRKDPLTVRKSMARPEDLDRLLGERPEKPKFLPSYQCQNPLSRCSTNYKMTPSPFAPSQPCEHHSPPLRCPLYPHVSSPSMKVSQHPSYLSPTTAHPFPFYSPCIQQPSSGVHSNVGTLGSPLVEQQTPTTYGATLHADYGVGHRSMQELLLEGEANSDIDTLNPSLTDMQLHGYLWEELREDSMAPDSLVLISPSPSSSQPTHLVLGSSLRSTGPVNQTPEVITVRLGKEEEDGDEMRLASGGPSDTHIDGMYHTAYPGMESLAGYLTTYVGNNCIPLL</sequence>
<dbReference type="Proteomes" id="UP000265140">
    <property type="component" value="Chromosome 1"/>
</dbReference>
<proteinExistence type="predicted"/>
<dbReference type="RefSeq" id="XP_010865206.2">
    <property type="nucleotide sequence ID" value="XM_010866904.3"/>
</dbReference>
<dbReference type="InParanoid" id="A0A3P8XPB4"/>
<evidence type="ECO:0000256" key="7">
    <source>
        <dbReference type="PROSITE-ProRule" id="PRU00089"/>
    </source>
</evidence>
<dbReference type="GeneID" id="105007808"/>
<keyword evidence="11" id="KW-1185">Reference proteome</keyword>
<dbReference type="GO" id="GO:0000981">
    <property type="term" value="F:DNA-binding transcription factor activity, RNA polymerase II-specific"/>
    <property type="evidence" value="ECO:0007669"/>
    <property type="project" value="TreeGrafter"/>
</dbReference>
<keyword evidence="4 7" id="KW-0238">DNA-binding</keyword>
<feature type="compositionally biased region" description="Polar residues" evidence="8">
    <location>
        <begin position="41"/>
        <end position="50"/>
    </location>
</feature>
<evidence type="ECO:0000313" key="10">
    <source>
        <dbReference type="Ensembl" id="ENSELUP00000030138.2"/>
    </source>
</evidence>
<evidence type="ECO:0000256" key="8">
    <source>
        <dbReference type="SAM" id="MobiDB-lite"/>
    </source>
</evidence>
<dbReference type="PANTHER" id="PTHR46721">
    <property type="entry name" value="FORKHEAD BOX PROTEIN N1"/>
    <property type="match status" value="1"/>
</dbReference>
<reference evidence="10" key="4">
    <citation type="submission" date="2025-09" db="UniProtKB">
        <authorList>
            <consortium name="Ensembl"/>
        </authorList>
    </citation>
    <scope>IDENTIFICATION</scope>
</reference>
<organism evidence="10 11">
    <name type="scientific">Esox lucius</name>
    <name type="common">Northern pike</name>
    <dbReference type="NCBI Taxonomy" id="8010"/>
    <lineage>
        <taxon>Eukaryota</taxon>
        <taxon>Metazoa</taxon>
        <taxon>Chordata</taxon>
        <taxon>Craniata</taxon>
        <taxon>Vertebrata</taxon>
        <taxon>Euteleostomi</taxon>
        <taxon>Actinopterygii</taxon>
        <taxon>Neopterygii</taxon>
        <taxon>Teleostei</taxon>
        <taxon>Protacanthopterygii</taxon>
        <taxon>Esociformes</taxon>
        <taxon>Esocidae</taxon>
        <taxon>Esox</taxon>
    </lineage>
</organism>
<keyword evidence="2" id="KW-0217">Developmental protein</keyword>
<dbReference type="GO" id="GO:0000976">
    <property type="term" value="F:transcription cis-regulatory region binding"/>
    <property type="evidence" value="ECO:0007669"/>
    <property type="project" value="Ensembl"/>
</dbReference>
<dbReference type="AlphaFoldDB" id="A0A3P8XPB4"/>
<dbReference type="Ensembl" id="ENSELUT00000009072.3">
    <property type="protein sequence ID" value="ENSELUP00000030138.2"/>
    <property type="gene ID" value="ENSELUG00000007259.3"/>
</dbReference>
<dbReference type="CDD" id="cd20056">
    <property type="entry name" value="FH_FOXN1"/>
    <property type="match status" value="1"/>
</dbReference>
<feature type="region of interest" description="Disordered" evidence="8">
    <location>
        <begin position="186"/>
        <end position="213"/>
    </location>
</feature>
<dbReference type="InterPro" id="IPR047401">
    <property type="entry name" value="FH_FOXN1"/>
</dbReference>
<feature type="region of interest" description="Disordered" evidence="8">
    <location>
        <begin position="94"/>
        <end position="146"/>
    </location>
</feature>
<dbReference type="Pfam" id="PF00250">
    <property type="entry name" value="Forkhead"/>
    <property type="match status" value="1"/>
</dbReference>
<dbReference type="InterPro" id="IPR049624">
    <property type="entry name" value="FOXN1_4"/>
</dbReference>
<feature type="region of interest" description="Disordered" evidence="8">
    <location>
        <begin position="14"/>
        <end position="50"/>
    </location>
</feature>
<evidence type="ECO:0000256" key="2">
    <source>
        <dbReference type="ARBA" id="ARBA00022473"/>
    </source>
</evidence>